<name>A0A8K0UH42_9AGAR</name>
<evidence type="ECO:0000313" key="3">
    <source>
        <dbReference type="Proteomes" id="UP000813824"/>
    </source>
</evidence>
<dbReference type="Proteomes" id="UP000813824">
    <property type="component" value="Unassembled WGS sequence"/>
</dbReference>
<protein>
    <submittedName>
        <fullName evidence="2">Uncharacterized protein</fullName>
    </submittedName>
</protein>
<dbReference type="AlphaFoldDB" id="A0A8K0UH42"/>
<evidence type="ECO:0000313" key="2">
    <source>
        <dbReference type="EMBL" id="KAH8082476.1"/>
    </source>
</evidence>
<organism evidence="2 3">
    <name type="scientific">Cristinia sonorae</name>
    <dbReference type="NCBI Taxonomy" id="1940300"/>
    <lineage>
        <taxon>Eukaryota</taxon>
        <taxon>Fungi</taxon>
        <taxon>Dikarya</taxon>
        <taxon>Basidiomycota</taxon>
        <taxon>Agaricomycotina</taxon>
        <taxon>Agaricomycetes</taxon>
        <taxon>Agaricomycetidae</taxon>
        <taxon>Agaricales</taxon>
        <taxon>Pleurotineae</taxon>
        <taxon>Stephanosporaceae</taxon>
        <taxon>Cristinia</taxon>
    </lineage>
</organism>
<sequence>MIASMVASASMTAAITSSDTLAPPPTAPAPTSTTLPAYAVAVIIVTSFIFTITMIHVWTSGGRGVRRNVAMGLTPTLPRRPVGWFVAAPLERGRMVFRYADLFGPYATWQLPIAREPTREGAGHVGKFEYGVA</sequence>
<keyword evidence="1" id="KW-0472">Membrane</keyword>
<keyword evidence="1" id="KW-1133">Transmembrane helix</keyword>
<comment type="caution">
    <text evidence="2">The sequence shown here is derived from an EMBL/GenBank/DDBJ whole genome shotgun (WGS) entry which is preliminary data.</text>
</comment>
<reference evidence="2" key="1">
    <citation type="journal article" date="2021" name="New Phytol.">
        <title>Evolutionary innovations through gain and loss of genes in the ectomycorrhizal Boletales.</title>
        <authorList>
            <person name="Wu G."/>
            <person name="Miyauchi S."/>
            <person name="Morin E."/>
            <person name="Kuo A."/>
            <person name="Drula E."/>
            <person name="Varga T."/>
            <person name="Kohler A."/>
            <person name="Feng B."/>
            <person name="Cao Y."/>
            <person name="Lipzen A."/>
            <person name="Daum C."/>
            <person name="Hundley H."/>
            <person name="Pangilinan J."/>
            <person name="Johnson J."/>
            <person name="Barry K."/>
            <person name="LaButti K."/>
            <person name="Ng V."/>
            <person name="Ahrendt S."/>
            <person name="Min B."/>
            <person name="Choi I.G."/>
            <person name="Park H."/>
            <person name="Plett J.M."/>
            <person name="Magnuson J."/>
            <person name="Spatafora J.W."/>
            <person name="Nagy L.G."/>
            <person name="Henrissat B."/>
            <person name="Grigoriev I.V."/>
            <person name="Yang Z.L."/>
            <person name="Xu J."/>
            <person name="Martin F.M."/>
        </authorList>
    </citation>
    <scope>NUCLEOTIDE SEQUENCE</scope>
    <source>
        <strain evidence="2">KKN 215</strain>
    </source>
</reference>
<accession>A0A8K0UH42</accession>
<keyword evidence="1" id="KW-0812">Transmembrane</keyword>
<evidence type="ECO:0000256" key="1">
    <source>
        <dbReference type="SAM" id="Phobius"/>
    </source>
</evidence>
<gene>
    <name evidence="2" type="ORF">BXZ70DRAFT_910810</name>
</gene>
<keyword evidence="3" id="KW-1185">Reference proteome</keyword>
<feature type="transmembrane region" description="Helical" evidence="1">
    <location>
        <begin position="38"/>
        <end position="58"/>
    </location>
</feature>
<proteinExistence type="predicted"/>
<dbReference type="EMBL" id="JAEVFJ010000050">
    <property type="protein sequence ID" value="KAH8082476.1"/>
    <property type="molecule type" value="Genomic_DNA"/>
</dbReference>